<gene>
    <name evidence="2" type="ORF">H5410_050547</name>
</gene>
<accession>A0A9J5WY74</accession>
<feature type="compositionally biased region" description="Basic and acidic residues" evidence="1">
    <location>
        <begin position="184"/>
        <end position="195"/>
    </location>
</feature>
<dbReference type="AlphaFoldDB" id="A0A9J5WY74"/>
<feature type="compositionally biased region" description="Polar residues" evidence="1">
    <location>
        <begin position="168"/>
        <end position="178"/>
    </location>
</feature>
<dbReference type="OrthoDB" id="1939300at2759"/>
<evidence type="ECO:0000313" key="2">
    <source>
        <dbReference type="EMBL" id="KAG5579920.1"/>
    </source>
</evidence>
<keyword evidence="3" id="KW-1185">Reference proteome</keyword>
<feature type="region of interest" description="Disordered" evidence="1">
    <location>
        <begin position="84"/>
        <end position="103"/>
    </location>
</feature>
<dbReference type="EMBL" id="JACXVP010000010">
    <property type="protein sequence ID" value="KAG5579920.1"/>
    <property type="molecule type" value="Genomic_DNA"/>
</dbReference>
<organism evidence="2 3">
    <name type="scientific">Solanum commersonii</name>
    <name type="common">Commerson's wild potato</name>
    <name type="synonym">Commerson's nightshade</name>
    <dbReference type="NCBI Taxonomy" id="4109"/>
    <lineage>
        <taxon>Eukaryota</taxon>
        <taxon>Viridiplantae</taxon>
        <taxon>Streptophyta</taxon>
        <taxon>Embryophyta</taxon>
        <taxon>Tracheophyta</taxon>
        <taxon>Spermatophyta</taxon>
        <taxon>Magnoliopsida</taxon>
        <taxon>eudicotyledons</taxon>
        <taxon>Gunneridae</taxon>
        <taxon>Pentapetalae</taxon>
        <taxon>asterids</taxon>
        <taxon>lamiids</taxon>
        <taxon>Solanales</taxon>
        <taxon>Solanaceae</taxon>
        <taxon>Solanoideae</taxon>
        <taxon>Solaneae</taxon>
        <taxon>Solanum</taxon>
    </lineage>
</organism>
<feature type="region of interest" description="Disordered" evidence="1">
    <location>
        <begin position="157"/>
        <end position="195"/>
    </location>
</feature>
<dbReference type="PANTHER" id="PTHR33233:SF17">
    <property type="entry name" value="DUF4283 DOMAIN-CONTAINING PROTEIN"/>
    <property type="match status" value="1"/>
</dbReference>
<dbReference type="Proteomes" id="UP000824120">
    <property type="component" value="Chromosome 10"/>
</dbReference>
<comment type="caution">
    <text evidence="2">The sequence shown here is derived from an EMBL/GenBank/DDBJ whole genome shotgun (WGS) entry which is preliminary data.</text>
</comment>
<dbReference type="PANTHER" id="PTHR33233">
    <property type="entry name" value="ENDONUCLEASE/EXONUCLEASE/PHOSPHATASE"/>
    <property type="match status" value="1"/>
</dbReference>
<proteinExistence type="predicted"/>
<feature type="compositionally biased region" description="Basic and acidic residues" evidence="1">
    <location>
        <begin position="157"/>
        <end position="167"/>
    </location>
</feature>
<reference evidence="2 3" key="1">
    <citation type="submission" date="2020-09" db="EMBL/GenBank/DDBJ databases">
        <title>De no assembly of potato wild relative species, Solanum commersonii.</title>
        <authorList>
            <person name="Cho K."/>
        </authorList>
    </citation>
    <scope>NUCLEOTIDE SEQUENCE [LARGE SCALE GENOMIC DNA]</scope>
    <source>
        <strain evidence="2">LZ3.2</strain>
        <tissue evidence="2">Leaf</tissue>
    </source>
</reference>
<protein>
    <submittedName>
        <fullName evidence="2">Uncharacterized protein</fullName>
    </submittedName>
</protein>
<sequence>MLNGKLVVHLDKDAVNQEIKKWNNALIAYFIGDVLGYDTLTRYNSQFWSSVTKPELFYHEEGYYKPKFCSICFVVGHTCLLQSPQQQVPQPRKRQTPSKVVKEWKPTSMIREPAPDVPESSIQNQLRATSPQGAKGKMPQFEITPQGKMLAPIQCPKEKTQRGENRSSPKCNLTNFTLLGSWPRKNESGETQKKD</sequence>
<evidence type="ECO:0000256" key="1">
    <source>
        <dbReference type="SAM" id="MobiDB-lite"/>
    </source>
</evidence>
<evidence type="ECO:0000313" key="3">
    <source>
        <dbReference type="Proteomes" id="UP000824120"/>
    </source>
</evidence>
<name>A0A9J5WY74_SOLCO</name>